<proteinExistence type="predicted"/>
<keyword evidence="2" id="KW-1185">Reference proteome</keyword>
<evidence type="ECO:0000313" key="1">
    <source>
        <dbReference type="EMBL" id="KAK3347012.1"/>
    </source>
</evidence>
<gene>
    <name evidence="1" type="ORF">B0T25DRAFT_613804</name>
</gene>
<dbReference type="AlphaFoldDB" id="A0AAJ0MBC2"/>
<sequence>GKTPPRHGIRSLRFPRLQTLYLALGDYDPHNHSFMACKHENAEKEPSYQVDPLSDGLRIFTQSCPLLKELILSDGKFSSALFHPRTSTTPVWPELESLTIPMRGNLVAPNGRWYFTGSEPHQAAFTQQHNKGYKFANSDPPF</sequence>
<evidence type="ECO:0000313" key="2">
    <source>
        <dbReference type="Proteomes" id="UP001275084"/>
    </source>
</evidence>
<accession>A0AAJ0MBC2</accession>
<dbReference type="EMBL" id="JAUIQD010000006">
    <property type="protein sequence ID" value="KAK3347012.1"/>
    <property type="molecule type" value="Genomic_DNA"/>
</dbReference>
<name>A0AAJ0MBC2_9PEZI</name>
<reference evidence="1" key="2">
    <citation type="submission" date="2023-06" db="EMBL/GenBank/DDBJ databases">
        <authorList>
            <consortium name="Lawrence Berkeley National Laboratory"/>
            <person name="Haridas S."/>
            <person name="Hensen N."/>
            <person name="Bonometti L."/>
            <person name="Westerberg I."/>
            <person name="Brannstrom I.O."/>
            <person name="Guillou S."/>
            <person name="Cros-Aarteil S."/>
            <person name="Calhoun S."/>
            <person name="Kuo A."/>
            <person name="Mondo S."/>
            <person name="Pangilinan J."/>
            <person name="Riley R."/>
            <person name="Labutti K."/>
            <person name="Andreopoulos B."/>
            <person name="Lipzen A."/>
            <person name="Chen C."/>
            <person name="Yanf M."/>
            <person name="Daum C."/>
            <person name="Ng V."/>
            <person name="Clum A."/>
            <person name="Steindorff A."/>
            <person name="Ohm R."/>
            <person name="Martin F."/>
            <person name="Silar P."/>
            <person name="Natvig D."/>
            <person name="Lalanne C."/>
            <person name="Gautier V."/>
            <person name="Ament-Velasquez S.L."/>
            <person name="Kruys A."/>
            <person name="Hutchinson M.I."/>
            <person name="Powell A.J."/>
            <person name="Barry K."/>
            <person name="Miller A.N."/>
            <person name="Grigoriev I.V."/>
            <person name="Debuchy R."/>
            <person name="Gladieux P."/>
            <person name="Thoren M.H."/>
            <person name="Johannesson H."/>
        </authorList>
    </citation>
    <scope>NUCLEOTIDE SEQUENCE</scope>
    <source>
        <strain evidence="1">CBS 955.72</strain>
    </source>
</reference>
<comment type="caution">
    <text evidence="1">The sequence shown here is derived from an EMBL/GenBank/DDBJ whole genome shotgun (WGS) entry which is preliminary data.</text>
</comment>
<feature type="non-terminal residue" evidence="1">
    <location>
        <position position="1"/>
    </location>
</feature>
<organism evidence="1 2">
    <name type="scientific">Lasiosphaeria hispida</name>
    <dbReference type="NCBI Taxonomy" id="260671"/>
    <lineage>
        <taxon>Eukaryota</taxon>
        <taxon>Fungi</taxon>
        <taxon>Dikarya</taxon>
        <taxon>Ascomycota</taxon>
        <taxon>Pezizomycotina</taxon>
        <taxon>Sordariomycetes</taxon>
        <taxon>Sordariomycetidae</taxon>
        <taxon>Sordariales</taxon>
        <taxon>Lasiosphaeriaceae</taxon>
        <taxon>Lasiosphaeria</taxon>
    </lineage>
</organism>
<dbReference type="Proteomes" id="UP001275084">
    <property type="component" value="Unassembled WGS sequence"/>
</dbReference>
<reference evidence="1" key="1">
    <citation type="journal article" date="2023" name="Mol. Phylogenet. Evol.">
        <title>Genome-scale phylogeny and comparative genomics of the fungal order Sordariales.</title>
        <authorList>
            <person name="Hensen N."/>
            <person name="Bonometti L."/>
            <person name="Westerberg I."/>
            <person name="Brannstrom I.O."/>
            <person name="Guillou S."/>
            <person name="Cros-Aarteil S."/>
            <person name="Calhoun S."/>
            <person name="Haridas S."/>
            <person name="Kuo A."/>
            <person name="Mondo S."/>
            <person name="Pangilinan J."/>
            <person name="Riley R."/>
            <person name="LaButti K."/>
            <person name="Andreopoulos B."/>
            <person name="Lipzen A."/>
            <person name="Chen C."/>
            <person name="Yan M."/>
            <person name="Daum C."/>
            <person name="Ng V."/>
            <person name="Clum A."/>
            <person name="Steindorff A."/>
            <person name="Ohm R.A."/>
            <person name="Martin F."/>
            <person name="Silar P."/>
            <person name="Natvig D.O."/>
            <person name="Lalanne C."/>
            <person name="Gautier V."/>
            <person name="Ament-Velasquez S.L."/>
            <person name="Kruys A."/>
            <person name="Hutchinson M.I."/>
            <person name="Powell A.J."/>
            <person name="Barry K."/>
            <person name="Miller A.N."/>
            <person name="Grigoriev I.V."/>
            <person name="Debuchy R."/>
            <person name="Gladieux P."/>
            <person name="Hiltunen Thoren M."/>
            <person name="Johannesson H."/>
        </authorList>
    </citation>
    <scope>NUCLEOTIDE SEQUENCE</scope>
    <source>
        <strain evidence="1">CBS 955.72</strain>
    </source>
</reference>
<protein>
    <submittedName>
        <fullName evidence="1">Uncharacterized protein</fullName>
    </submittedName>
</protein>